<accession>A0A445CN74</accession>
<keyword evidence="3" id="KW-1185">Reference proteome</keyword>
<feature type="region of interest" description="Disordered" evidence="1">
    <location>
        <begin position="32"/>
        <end position="233"/>
    </location>
</feature>
<gene>
    <name evidence="2" type="ORF">Ahy_A06g027273</name>
</gene>
<evidence type="ECO:0000256" key="1">
    <source>
        <dbReference type="SAM" id="MobiDB-lite"/>
    </source>
</evidence>
<comment type="caution">
    <text evidence="2">The sequence shown here is derived from an EMBL/GenBank/DDBJ whole genome shotgun (WGS) entry which is preliminary data.</text>
</comment>
<feature type="compositionally biased region" description="Acidic residues" evidence="1">
    <location>
        <begin position="210"/>
        <end position="219"/>
    </location>
</feature>
<name>A0A445CN74_ARAHY</name>
<organism evidence="2 3">
    <name type="scientific">Arachis hypogaea</name>
    <name type="common">Peanut</name>
    <dbReference type="NCBI Taxonomy" id="3818"/>
    <lineage>
        <taxon>Eukaryota</taxon>
        <taxon>Viridiplantae</taxon>
        <taxon>Streptophyta</taxon>
        <taxon>Embryophyta</taxon>
        <taxon>Tracheophyta</taxon>
        <taxon>Spermatophyta</taxon>
        <taxon>Magnoliopsida</taxon>
        <taxon>eudicotyledons</taxon>
        <taxon>Gunneridae</taxon>
        <taxon>Pentapetalae</taxon>
        <taxon>rosids</taxon>
        <taxon>fabids</taxon>
        <taxon>Fabales</taxon>
        <taxon>Fabaceae</taxon>
        <taxon>Papilionoideae</taxon>
        <taxon>50 kb inversion clade</taxon>
        <taxon>dalbergioids sensu lato</taxon>
        <taxon>Dalbergieae</taxon>
        <taxon>Pterocarpus clade</taxon>
        <taxon>Arachis</taxon>
    </lineage>
</organism>
<evidence type="ECO:0000313" key="3">
    <source>
        <dbReference type="Proteomes" id="UP000289738"/>
    </source>
</evidence>
<reference evidence="2 3" key="1">
    <citation type="submission" date="2019-01" db="EMBL/GenBank/DDBJ databases">
        <title>Sequencing of cultivated peanut Arachis hypogaea provides insights into genome evolution and oil improvement.</title>
        <authorList>
            <person name="Chen X."/>
        </authorList>
    </citation>
    <scope>NUCLEOTIDE SEQUENCE [LARGE SCALE GENOMIC DNA]</scope>
    <source>
        <strain evidence="3">cv. Fuhuasheng</strain>
        <tissue evidence="2">Leaves</tissue>
    </source>
</reference>
<sequence>MVKDCRRNFNLINLYFKHGVSEPCVVDEQEEDVPKIKQTQIKRHHSQPTKLPSNQKPCSESTKASAKGSRLSSQPSKLPSQSTKFSTQPTKKSSQPTKLHIQPTKQPIQPTKELTKPSGPSSKPMDPSSKPTRPSSNPTRPSSQPTKTSHHHPIKPTPAPSQNKGKTKVIITTRAGRHVKTLEVEEDSDSHDSYKSAEDSLYKLPKVLGDDESSSESDDGVNSTGQNYERNRD</sequence>
<feature type="compositionally biased region" description="Low complexity" evidence="1">
    <location>
        <begin position="116"/>
        <end position="146"/>
    </location>
</feature>
<dbReference type="AlphaFoldDB" id="A0A445CN74"/>
<dbReference type="EMBL" id="SDMP01000006">
    <property type="protein sequence ID" value="RYR52343.1"/>
    <property type="molecule type" value="Genomic_DNA"/>
</dbReference>
<feature type="compositionally biased region" description="Polar residues" evidence="1">
    <location>
        <begin position="48"/>
        <end position="64"/>
    </location>
</feature>
<evidence type="ECO:0000313" key="2">
    <source>
        <dbReference type="EMBL" id="RYR52343.1"/>
    </source>
</evidence>
<feature type="compositionally biased region" description="Polar residues" evidence="1">
    <location>
        <begin position="220"/>
        <end position="233"/>
    </location>
</feature>
<proteinExistence type="predicted"/>
<protein>
    <submittedName>
        <fullName evidence="2">Uncharacterized protein</fullName>
    </submittedName>
</protein>
<feature type="compositionally biased region" description="Basic and acidic residues" evidence="1">
    <location>
        <begin position="190"/>
        <end position="201"/>
    </location>
</feature>
<feature type="compositionally biased region" description="Low complexity" evidence="1">
    <location>
        <begin position="69"/>
        <end position="82"/>
    </location>
</feature>
<dbReference type="Proteomes" id="UP000289738">
    <property type="component" value="Chromosome A06"/>
</dbReference>
<feature type="compositionally biased region" description="Polar residues" evidence="1">
    <location>
        <begin position="83"/>
        <end position="109"/>
    </location>
</feature>